<comment type="caution">
    <text evidence="1">The sequence shown here is derived from an EMBL/GenBank/DDBJ whole genome shotgun (WGS) entry which is preliminary data.</text>
</comment>
<dbReference type="EMBL" id="VEPZ02001110">
    <property type="protein sequence ID" value="KAE8694470.1"/>
    <property type="molecule type" value="Genomic_DNA"/>
</dbReference>
<dbReference type="AlphaFoldDB" id="A0A6A2ZRR3"/>
<evidence type="ECO:0000313" key="1">
    <source>
        <dbReference type="EMBL" id="KAE8694470.1"/>
    </source>
</evidence>
<gene>
    <name evidence="1" type="ORF">F3Y22_tig00110783pilonHSYRG00309</name>
</gene>
<organism evidence="1 2">
    <name type="scientific">Hibiscus syriacus</name>
    <name type="common">Rose of Sharon</name>
    <dbReference type="NCBI Taxonomy" id="106335"/>
    <lineage>
        <taxon>Eukaryota</taxon>
        <taxon>Viridiplantae</taxon>
        <taxon>Streptophyta</taxon>
        <taxon>Embryophyta</taxon>
        <taxon>Tracheophyta</taxon>
        <taxon>Spermatophyta</taxon>
        <taxon>Magnoliopsida</taxon>
        <taxon>eudicotyledons</taxon>
        <taxon>Gunneridae</taxon>
        <taxon>Pentapetalae</taxon>
        <taxon>rosids</taxon>
        <taxon>malvids</taxon>
        <taxon>Malvales</taxon>
        <taxon>Malvaceae</taxon>
        <taxon>Malvoideae</taxon>
        <taxon>Hibiscus</taxon>
    </lineage>
</organism>
<dbReference type="Gene3D" id="3.40.1740.10">
    <property type="entry name" value="VC0467-like"/>
    <property type="match status" value="1"/>
</dbReference>
<sequence length="245" mass="27240">MVGCHLNEDDNKPSFESDWRSFRAKLVANEKESSSKDSSSAWVDPDLDHPPLLVTIGDKWAHTIHEPEKGCLLIATKKLDGVHIFERTVILLLTAGPIGPSGIILNRPSLMSIREMRSTILNDSVEFSDQSLYFGGPLEDGFFLVSPTNDEDSVKNSGVFEEVMKGVYYGTRESVGRASEMVMRNVVKAGDFRFFDGYCLWDKEQLDEEIKAGYWTVVACSPSVIALGCVGNVGLWKEILELISQ</sequence>
<dbReference type="SUPFAM" id="SSF143456">
    <property type="entry name" value="VC0467-like"/>
    <property type="match status" value="1"/>
</dbReference>
<dbReference type="InterPro" id="IPR003774">
    <property type="entry name" value="AlgH-like"/>
</dbReference>
<name>A0A6A2ZRR3_HIBSY</name>
<dbReference type="PANTHER" id="PTHR31984">
    <property type="entry name" value="TRANSPORTER, PUTATIVE (DUF179)-RELATED"/>
    <property type="match status" value="1"/>
</dbReference>
<dbReference type="Proteomes" id="UP000436088">
    <property type="component" value="Unassembled WGS sequence"/>
</dbReference>
<accession>A0A6A2ZRR3</accession>
<reference evidence="1" key="1">
    <citation type="submission" date="2019-09" db="EMBL/GenBank/DDBJ databases">
        <title>Draft genome information of white flower Hibiscus syriacus.</title>
        <authorList>
            <person name="Kim Y.-M."/>
        </authorList>
    </citation>
    <scope>NUCLEOTIDE SEQUENCE [LARGE SCALE GENOMIC DNA]</scope>
    <source>
        <strain evidence="1">YM2019G1</strain>
    </source>
</reference>
<protein>
    <submittedName>
        <fullName evidence="1">Mitochondrial saccharopine dehydrogenase</fullName>
    </submittedName>
</protein>
<evidence type="ECO:0000313" key="2">
    <source>
        <dbReference type="Proteomes" id="UP000436088"/>
    </source>
</evidence>
<proteinExistence type="predicted"/>
<keyword evidence="2" id="KW-1185">Reference proteome</keyword>
<dbReference type="Pfam" id="PF02622">
    <property type="entry name" value="DUF179"/>
    <property type="match status" value="1"/>
</dbReference>
<dbReference type="PANTHER" id="PTHR31984:SF1">
    <property type="entry name" value="OS10G0330400 PROTEIN"/>
    <property type="match status" value="1"/>
</dbReference>